<keyword evidence="1" id="KW-0732">Signal</keyword>
<organism evidence="2 3">
    <name type="scientific">Octopus vulgaris</name>
    <name type="common">Common octopus</name>
    <dbReference type="NCBI Taxonomy" id="6645"/>
    <lineage>
        <taxon>Eukaryota</taxon>
        <taxon>Metazoa</taxon>
        <taxon>Spiralia</taxon>
        <taxon>Lophotrochozoa</taxon>
        <taxon>Mollusca</taxon>
        <taxon>Cephalopoda</taxon>
        <taxon>Coleoidea</taxon>
        <taxon>Octopodiformes</taxon>
        <taxon>Octopoda</taxon>
        <taxon>Incirrata</taxon>
        <taxon>Octopodidae</taxon>
        <taxon>Octopus</taxon>
    </lineage>
</organism>
<evidence type="ECO:0000256" key="1">
    <source>
        <dbReference type="SAM" id="SignalP"/>
    </source>
</evidence>
<evidence type="ECO:0000313" key="3">
    <source>
        <dbReference type="Proteomes" id="UP001162480"/>
    </source>
</evidence>
<accession>A0AA36BQV4</accession>
<proteinExistence type="predicted"/>
<protein>
    <recommendedName>
        <fullName evidence="4">TIL domain-containing protein</fullName>
    </recommendedName>
</protein>
<feature type="signal peptide" evidence="1">
    <location>
        <begin position="1"/>
        <end position="24"/>
    </location>
</feature>
<evidence type="ECO:0000313" key="2">
    <source>
        <dbReference type="EMBL" id="CAI9738669.1"/>
    </source>
</evidence>
<reference evidence="2" key="1">
    <citation type="submission" date="2023-08" db="EMBL/GenBank/DDBJ databases">
        <authorList>
            <person name="Alioto T."/>
            <person name="Alioto T."/>
            <person name="Gomez Garrido J."/>
        </authorList>
    </citation>
    <scope>NUCLEOTIDE SEQUENCE</scope>
</reference>
<dbReference type="Proteomes" id="UP001162480">
    <property type="component" value="Chromosome 21"/>
</dbReference>
<dbReference type="AlphaFoldDB" id="A0AA36BQV4"/>
<dbReference type="EMBL" id="OX597834">
    <property type="protein sequence ID" value="CAI9738669.1"/>
    <property type="molecule type" value="Genomic_DNA"/>
</dbReference>
<feature type="chain" id="PRO_5041224986" description="TIL domain-containing protein" evidence="1">
    <location>
        <begin position="25"/>
        <end position="84"/>
    </location>
</feature>
<evidence type="ECO:0008006" key="4">
    <source>
        <dbReference type="Google" id="ProtNLM"/>
    </source>
</evidence>
<name>A0AA36BQV4_OCTVU</name>
<gene>
    <name evidence="2" type="ORF">OCTVUL_1B015151</name>
</gene>
<keyword evidence="3" id="KW-1185">Reference proteome</keyword>
<sequence>MKGSGSLVTICLLVLITGFHQIQAETCPTYVACQRFCATAKCEYFPRARCVEATCGCGINFFEGDIRVTAYCSIPIFRYYGYNK</sequence>